<evidence type="ECO:0000256" key="3">
    <source>
        <dbReference type="ARBA" id="ARBA00022827"/>
    </source>
</evidence>
<keyword evidence="7 8" id="KW-0676">Redox-active center</keyword>
<dbReference type="Pfam" id="PF07992">
    <property type="entry name" value="Pyr_redox_2"/>
    <property type="match status" value="1"/>
</dbReference>
<comment type="subunit">
    <text evidence="8">Homodimer.</text>
</comment>
<dbReference type="GO" id="GO:0005737">
    <property type="term" value="C:cytoplasm"/>
    <property type="evidence" value="ECO:0007669"/>
    <property type="project" value="InterPro"/>
</dbReference>
<evidence type="ECO:0000313" key="12">
    <source>
        <dbReference type="Proteomes" id="UP000028924"/>
    </source>
</evidence>
<dbReference type="FunFam" id="3.50.50.60:FF:000064">
    <property type="entry name" value="Thioredoxin reductase"/>
    <property type="match status" value="1"/>
</dbReference>
<dbReference type="InterPro" id="IPR008255">
    <property type="entry name" value="Pyr_nucl-diS_OxRdtase_2_AS"/>
</dbReference>
<reference evidence="11 12" key="1">
    <citation type="journal article" date="2014" name="BMC Genomics">
        <title>Oil accumulation mechanisms of the oleaginous microalga Chlorella protothecoides revealed through its genome, transcriptomes, and proteomes.</title>
        <authorList>
            <person name="Gao C."/>
            <person name="Wang Y."/>
            <person name="Shen Y."/>
            <person name="Yan D."/>
            <person name="He X."/>
            <person name="Dai J."/>
            <person name="Wu Q."/>
        </authorList>
    </citation>
    <scope>NUCLEOTIDE SEQUENCE [LARGE SCALE GENOMIC DNA]</scope>
    <source>
        <strain evidence="11 12">0710</strain>
    </source>
</reference>
<dbReference type="PANTHER" id="PTHR48105">
    <property type="entry name" value="THIOREDOXIN REDUCTASE 1-RELATED-RELATED"/>
    <property type="match status" value="1"/>
</dbReference>
<evidence type="ECO:0000256" key="1">
    <source>
        <dbReference type="ARBA" id="ARBA00009333"/>
    </source>
</evidence>
<evidence type="ECO:0000256" key="2">
    <source>
        <dbReference type="ARBA" id="ARBA00022630"/>
    </source>
</evidence>
<dbReference type="KEGG" id="apro:F751_4370"/>
<dbReference type="OrthoDB" id="371245at2759"/>
<accession>A0A087SCN4</accession>
<evidence type="ECO:0000256" key="5">
    <source>
        <dbReference type="ARBA" id="ARBA00023002"/>
    </source>
</evidence>
<dbReference type="GO" id="GO:0004791">
    <property type="term" value="F:thioredoxin-disulfide reductase (NADPH) activity"/>
    <property type="evidence" value="ECO:0007669"/>
    <property type="project" value="UniProtKB-UniRule"/>
</dbReference>
<dbReference type="eggNOG" id="KOG0404">
    <property type="taxonomic scope" value="Eukaryota"/>
</dbReference>
<dbReference type="InterPro" id="IPR005982">
    <property type="entry name" value="Thioredox_Rdtase"/>
</dbReference>
<keyword evidence="3 8" id="KW-0274">FAD</keyword>
<comment type="similarity">
    <text evidence="1 8">Belongs to the class-II pyridine nucleotide-disulfide oxidoreductase family.</text>
</comment>
<keyword evidence="2 8" id="KW-0285">Flavoprotein</keyword>
<evidence type="ECO:0000256" key="4">
    <source>
        <dbReference type="ARBA" id="ARBA00022857"/>
    </source>
</evidence>
<sequence>MTATSPLKTKVAIIGSGPAGHTAAIYAARAELHPVMLEGWMANEFPGFPEGILGVEITDKFRAQSERFGTKIFSETVNKVDLSRRPFVISTDERQVVADAVIIATGAVARRLEFPGSEEGTGYWMKGISACAVCDGAAPMFRNVPIAVIGGGDSAMEEANFLTKYGSKVYIIHRRDEFRASKIMQKRVLDNPKIEVLFNSVVTEAFGNEKGNLGGLRLKNTVTGEESSIDVSGLFFAIGHDPATKFLDGQVVCLELDSEGYIVTANESTATSVEGVFAAGDVQDKKWRQAITAAGTGCMAALEVEHFLTAHQE</sequence>
<keyword evidence="12" id="KW-1185">Reference proteome</keyword>
<keyword evidence="4 9" id="KW-0521">NADP</keyword>
<name>A0A087SCN4_AUXPR</name>
<dbReference type="Gene3D" id="3.50.50.60">
    <property type="entry name" value="FAD/NAD(P)-binding domain"/>
    <property type="match status" value="2"/>
</dbReference>
<keyword evidence="6" id="KW-1015">Disulfide bond</keyword>
<evidence type="ECO:0000313" key="11">
    <source>
        <dbReference type="EMBL" id="KFM23488.1"/>
    </source>
</evidence>
<dbReference type="EC" id="1.8.1.9" evidence="8"/>
<evidence type="ECO:0000256" key="9">
    <source>
        <dbReference type="RuleBase" id="RU003881"/>
    </source>
</evidence>
<dbReference type="EMBL" id="KL662094">
    <property type="protein sequence ID" value="KFM23488.1"/>
    <property type="molecule type" value="Genomic_DNA"/>
</dbReference>
<gene>
    <name evidence="11" type="ORF">F751_4370</name>
</gene>
<evidence type="ECO:0000256" key="6">
    <source>
        <dbReference type="ARBA" id="ARBA00023157"/>
    </source>
</evidence>
<dbReference type="PRINTS" id="PR00368">
    <property type="entry name" value="FADPNR"/>
</dbReference>
<feature type="domain" description="FAD/NAD(P)-binding" evidence="10">
    <location>
        <begin position="10"/>
        <end position="297"/>
    </location>
</feature>
<dbReference type="PROSITE" id="PS00573">
    <property type="entry name" value="PYRIDINE_REDOX_2"/>
    <property type="match status" value="1"/>
</dbReference>
<keyword evidence="5 8" id="KW-0560">Oxidoreductase</keyword>
<comment type="catalytic activity">
    <reaction evidence="8">
        <text>[thioredoxin]-dithiol + NADP(+) = [thioredoxin]-disulfide + NADPH + H(+)</text>
        <dbReference type="Rhea" id="RHEA:20345"/>
        <dbReference type="Rhea" id="RHEA-COMP:10698"/>
        <dbReference type="Rhea" id="RHEA-COMP:10700"/>
        <dbReference type="ChEBI" id="CHEBI:15378"/>
        <dbReference type="ChEBI" id="CHEBI:29950"/>
        <dbReference type="ChEBI" id="CHEBI:50058"/>
        <dbReference type="ChEBI" id="CHEBI:57783"/>
        <dbReference type="ChEBI" id="CHEBI:58349"/>
        <dbReference type="EC" id="1.8.1.9"/>
    </reaction>
</comment>
<protein>
    <recommendedName>
        <fullName evidence="8">Thioredoxin reductase</fullName>
        <ecNumber evidence="8">1.8.1.9</ecNumber>
    </recommendedName>
</protein>
<dbReference type="InterPro" id="IPR036188">
    <property type="entry name" value="FAD/NAD-bd_sf"/>
</dbReference>
<dbReference type="Proteomes" id="UP000028924">
    <property type="component" value="Unassembled WGS sequence"/>
</dbReference>
<dbReference type="InterPro" id="IPR023753">
    <property type="entry name" value="FAD/NAD-binding_dom"/>
</dbReference>
<evidence type="ECO:0000256" key="8">
    <source>
        <dbReference type="RuleBase" id="RU003880"/>
    </source>
</evidence>
<evidence type="ECO:0000259" key="10">
    <source>
        <dbReference type="Pfam" id="PF07992"/>
    </source>
</evidence>
<dbReference type="NCBIfam" id="TIGR01292">
    <property type="entry name" value="TRX_reduct"/>
    <property type="match status" value="1"/>
</dbReference>
<dbReference type="SUPFAM" id="SSF51905">
    <property type="entry name" value="FAD/NAD(P)-binding domain"/>
    <property type="match status" value="1"/>
</dbReference>
<dbReference type="GO" id="GO:0019430">
    <property type="term" value="P:removal of superoxide radicals"/>
    <property type="evidence" value="ECO:0007669"/>
    <property type="project" value="UniProtKB-UniRule"/>
</dbReference>
<dbReference type="RefSeq" id="XP_011396361.1">
    <property type="nucleotide sequence ID" value="XM_011398059.1"/>
</dbReference>
<proteinExistence type="inferred from homology"/>
<dbReference type="PRINTS" id="PR00469">
    <property type="entry name" value="PNDRDTASEII"/>
</dbReference>
<organism evidence="11 12">
    <name type="scientific">Auxenochlorella protothecoides</name>
    <name type="common">Green microalga</name>
    <name type="synonym">Chlorella protothecoides</name>
    <dbReference type="NCBI Taxonomy" id="3075"/>
    <lineage>
        <taxon>Eukaryota</taxon>
        <taxon>Viridiplantae</taxon>
        <taxon>Chlorophyta</taxon>
        <taxon>core chlorophytes</taxon>
        <taxon>Trebouxiophyceae</taxon>
        <taxon>Chlorellales</taxon>
        <taxon>Chlorellaceae</taxon>
        <taxon>Auxenochlorella</taxon>
    </lineage>
</organism>
<dbReference type="GeneID" id="23615761"/>
<dbReference type="STRING" id="3075.A0A087SCN4"/>
<dbReference type="InterPro" id="IPR050097">
    <property type="entry name" value="Ferredoxin-NADP_redctase_2"/>
</dbReference>
<comment type="cofactor">
    <cofactor evidence="9">
        <name>FAD</name>
        <dbReference type="ChEBI" id="CHEBI:57692"/>
    </cofactor>
    <text evidence="9">Binds 1 FAD per subunit.</text>
</comment>
<dbReference type="AlphaFoldDB" id="A0A087SCN4"/>
<evidence type="ECO:0000256" key="7">
    <source>
        <dbReference type="ARBA" id="ARBA00023284"/>
    </source>
</evidence>